<keyword evidence="3" id="KW-1185">Reference proteome</keyword>
<comment type="caution">
    <text evidence="2">The sequence shown here is derived from an EMBL/GenBank/DDBJ whole genome shotgun (WGS) entry which is preliminary data.</text>
</comment>
<organism evidence="2 3">
    <name type="scientific">Brachionus plicatilis</name>
    <name type="common">Marine rotifer</name>
    <name type="synonym">Brachionus muelleri</name>
    <dbReference type="NCBI Taxonomy" id="10195"/>
    <lineage>
        <taxon>Eukaryota</taxon>
        <taxon>Metazoa</taxon>
        <taxon>Spiralia</taxon>
        <taxon>Gnathifera</taxon>
        <taxon>Rotifera</taxon>
        <taxon>Eurotatoria</taxon>
        <taxon>Monogononta</taxon>
        <taxon>Pseudotrocha</taxon>
        <taxon>Ploima</taxon>
        <taxon>Brachionidae</taxon>
        <taxon>Brachionus</taxon>
    </lineage>
</organism>
<feature type="chain" id="PRO_5018158529" evidence="1">
    <location>
        <begin position="21"/>
        <end position="60"/>
    </location>
</feature>
<evidence type="ECO:0000313" key="2">
    <source>
        <dbReference type="EMBL" id="RNA11593.1"/>
    </source>
</evidence>
<accession>A0A3M7QJZ3</accession>
<reference evidence="2 3" key="1">
    <citation type="journal article" date="2018" name="Sci. Rep.">
        <title>Genomic signatures of local adaptation to the degree of environmental predictability in rotifers.</title>
        <authorList>
            <person name="Franch-Gras L."/>
            <person name="Hahn C."/>
            <person name="Garcia-Roger E.M."/>
            <person name="Carmona M.J."/>
            <person name="Serra M."/>
            <person name="Gomez A."/>
        </authorList>
    </citation>
    <scope>NUCLEOTIDE SEQUENCE [LARGE SCALE GENOMIC DNA]</scope>
    <source>
        <strain evidence="2">HYR1</strain>
    </source>
</reference>
<evidence type="ECO:0000313" key="3">
    <source>
        <dbReference type="Proteomes" id="UP000276133"/>
    </source>
</evidence>
<sequence>MRTQIKYFLMACILLQNAEFLQSLTQYSACILHYLAFQSTWHAKISLNCLENDKNNKSGD</sequence>
<dbReference type="Proteomes" id="UP000276133">
    <property type="component" value="Unassembled WGS sequence"/>
</dbReference>
<protein>
    <submittedName>
        <fullName evidence="2">Uncharacterized protein</fullName>
    </submittedName>
</protein>
<evidence type="ECO:0000256" key="1">
    <source>
        <dbReference type="SAM" id="SignalP"/>
    </source>
</evidence>
<dbReference type="EMBL" id="REGN01005914">
    <property type="protein sequence ID" value="RNA11593.1"/>
    <property type="molecule type" value="Genomic_DNA"/>
</dbReference>
<keyword evidence="1" id="KW-0732">Signal</keyword>
<name>A0A3M7QJZ3_BRAPC</name>
<dbReference type="AlphaFoldDB" id="A0A3M7QJZ3"/>
<gene>
    <name evidence="2" type="ORF">BpHYR1_005004</name>
</gene>
<feature type="signal peptide" evidence="1">
    <location>
        <begin position="1"/>
        <end position="20"/>
    </location>
</feature>
<proteinExistence type="predicted"/>